<comment type="caution">
    <text evidence="6">The sequence shown here is derived from an EMBL/GenBank/DDBJ whole genome shotgun (WGS) entry which is preliminary data.</text>
</comment>
<evidence type="ECO:0000313" key="7">
    <source>
        <dbReference type="Proteomes" id="UP000076964"/>
    </source>
</evidence>
<dbReference type="PANTHER" id="PTHR30563">
    <property type="entry name" value="DNA RECOMBINATION PROTEIN RMUC"/>
    <property type="match status" value="1"/>
</dbReference>
<sequence length="382" mass="44158">MWEILLGLGGLAIGFGLAWVVRQKEINLLEEQLQDLKSEKEKLSQEIVKHINESLNGLSGQIVEKNAQILGHLTREIFEAREKHLEKLTLPLHENLQRLEEEIKRLENQRARTYGQLEERLKTLVEEHLPRLEKETSMLKGIFQNPQQRGHWGEIQLKRLVELAGLVEHCDFSSQVTTDKGLRPDLVIHLPGEKVLAVDAKAPVFNQDKNIARIIKEHIKGLSQKAYWEALRREFKRTPDFVILFLPAESLLSAAYKEDPTIFEFAARRKVILATPFSLLAMLKAVAVSWQETALIENAQELIQAAREMYSRLEKVSKHLEDLGKSLEKTTIQYNQLLGSFERRLLPFARKFEKFSLTPKKKTFFRPYEGGRKVKEEPAYPE</sequence>
<evidence type="ECO:0000313" key="6">
    <source>
        <dbReference type="EMBL" id="OAG27573.1"/>
    </source>
</evidence>
<evidence type="ECO:0008006" key="8">
    <source>
        <dbReference type="Google" id="ProtNLM"/>
    </source>
</evidence>
<comment type="function">
    <text evidence="1">Involved in DNA recombination.</text>
</comment>
<evidence type="ECO:0000256" key="4">
    <source>
        <dbReference type="ARBA" id="ARBA00023172"/>
    </source>
</evidence>
<name>A0A177E6I5_9BACT</name>
<evidence type="ECO:0000256" key="5">
    <source>
        <dbReference type="SAM" id="Coils"/>
    </source>
</evidence>
<dbReference type="EMBL" id="LSFI01000026">
    <property type="protein sequence ID" value="OAG27573.1"/>
    <property type="molecule type" value="Genomic_DNA"/>
</dbReference>
<comment type="similarity">
    <text evidence="2">Belongs to the RmuC family.</text>
</comment>
<gene>
    <name evidence="6" type="ORF">TH606_06305</name>
</gene>
<accession>A0A177E6I5</accession>
<reference evidence="6 7" key="1">
    <citation type="submission" date="2016-02" db="EMBL/GenBank/DDBJ databases">
        <title>Draft genome sequence of Thermodesulfatator sp. S606.</title>
        <authorList>
            <person name="Lai Q."/>
            <person name="Cao J."/>
            <person name="Dupont S."/>
            <person name="Shao Z."/>
            <person name="Jebbar M."/>
            <person name="Alain K."/>
        </authorList>
    </citation>
    <scope>NUCLEOTIDE SEQUENCE [LARGE SCALE GENOMIC DNA]</scope>
    <source>
        <strain evidence="6 7">S606</strain>
    </source>
</reference>
<organism evidence="6 7">
    <name type="scientific">Thermodesulfatator autotrophicus</name>
    <dbReference type="NCBI Taxonomy" id="1795632"/>
    <lineage>
        <taxon>Bacteria</taxon>
        <taxon>Pseudomonadati</taxon>
        <taxon>Thermodesulfobacteriota</taxon>
        <taxon>Thermodesulfobacteria</taxon>
        <taxon>Thermodesulfobacteriales</taxon>
        <taxon>Thermodesulfatatoraceae</taxon>
        <taxon>Thermodesulfatator</taxon>
    </lineage>
</organism>
<dbReference type="Pfam" id="PF02646">
    <property type="entry name" value="RmuC"/>
    <property type="match status" value="1"/>
</dbReference>
<dbReference type="AlphaFoldDB" id="A0A177E6I5"/>
<dbReference type="Proteomes" id="UP000076964">
    <property type="component" value="Unassembled WGS sequence"/>
</dbReference>
<protein>
    <recommendedName>
        <fullName evidence="8">DNA recombination protein RmuC</fullName>
    </recommendedName>
</protein>
<dbReference type="GO" id="GO:0006310">
    <property type="term" value="P:DNA recombination"/>
    <property type="evidence" value="ECO:0007669"/>
    <property type="project" value="UniProtKB-KW"/>
</dbReference>
<dbReference type="RefSeq" id="WP_068542088.1">
    <property type="nucleotide sequence ID" value="NZ_LSFI01000026.1"/>
</dbReference>
<dbReference type="InterPro" id="IPR003798">
    <property type="entry name" value="DNA_recombination_RmuC"/>
</dbReference>
<evidence type="ECO:0000256" key="2">
    <source>
        <dbReference type="ARBA" id="ARBA00009840"/>
    </source>
</evidence>
<evidence type="ECO:0000256" key="3">
    <source>
        <dbReference type="ARBA" id="ARBA00023054"/>
    </source>
</evidence>
<dbReference type="PANTHER" id="PTHR30563:SF0">
    <property type="entry name" value="DNA RECOMBINATION PROTEIN RMUC"/>
    <property type="match status" value="1"/>
</dbReference>
<dbReference type="OrthoDB" id="370725at2"/>
<proteinExistence type="inferred from homology"/>
<keyword evidence="7" id="KW-1185">Reference proteome</keyword>
<evidence type="ECO:0000256" key="1">
    <source>
        <dbReference type="ARBA" id="ARBA00003416"/>
    </source>
</evidence>
<keyword evidence="3 5" id="KW-0175">Coiled coil</keyword>
<feature type="coiled-coil region" evidence="5">
    <location>
        <begin position="89"/>
        <end position="116"/>
    </location>
</feature>
<keyword evidence="4" id="KW-0233">DNA recombination</keyword>
<feature type="coiled-coil region" evidence="5">
    <location>
        <begin position="296"/>
        <end position="323"/>
    </location>
</feature>
<feature type="coiled-coil region" evidence="5">
    <location>
        <begin position="22"/>
        <end position="53"/>
    </location>
</feature>